<name>A0A0D2A2T3_9EURO</name>
<feature type="transmembrane region" description="Helical" evidence="6">
    <location>
        <begin position="447"/>
        <end position="468"/>
    </location>
</feature>
<dbReference type="Pfam" id="PF07690">
    <property type="entry name" value="MFS_1"/>
    <property type="match status" value="1"/>
</dbReference>
<evidence type="ECO:0000313" key="8">
    <source>
        <dbReference type="EMBL" id="KIW34591.1"/>
    </source>
</evidence>
<organism evidence="8 9">
    <name type="scientific">Cladophialophora immunda</name>
    <dbReference type="NCBI Taxonomy" id="569365"/>
    <lineage>
        <taxon>Eukaryota</taxon>
        <taxon>Fungi</taxon>
        <taxon>Dikarya</taxon>
        <taxon>Ascomycota</taxon>
        <taxon>Pezizomycotina</taxon>
        <taxon>Eurotiomycetes</taxon>
        <taxon>Chaetothyriomycetidae</taxon>
        <taxon>Chaetothyriales</taxon>
        <taxon>Herpotrichiellaceae</taxon>
        <taxon>Cladophialophora</taxon>
    </lineage>
</organism>
<reference evidence="8 9" key="1">
    <citation type="submission" date="2015-01" db="EMBL/GenBank/DDBJ databases">
        <title>The Genome Sequence of Cladophialophora immunda CBS83496.</title>
        <authorList>
            <consortium name="The Broad Institute Genomics Platform"/>
            <person name="Cuomo C."/>
            <person name="de Hoog S."/>
            <person name="Gorbushina A."/>
            <person name="Stielow B."/>
            <person name="Teixiera M."/>
            <person name="Abouelleil A."/>
            <person name="Chapman S.B."/>
            <person name="Priest M."/>
            <person name="Young S.K."/>
            <person name="Wortman J."/>
            <person name="Nusbaum C."/>
            <person name="Birren B."/>
        </authorList>
    </citation>
    <scope>NUCLEOTIDE SEQUENCE [LARGE SCALE GENOMIC DNA]</scope>
    <source>
        <strain evidence="8 9">CBS 83496</strain>
    </source>
</reference>
<dbReference type="PANTHER" id="PTHR43791">
    <property type="entry name" value="PERMEASE-RELATED"/>
    <property type="match status" value="1"/>
</dbReference>
<feature type="transmembrane region" description="Helical" evidence="6">
    <location>
        <begin position="355"/>
        <end position="373"/>
    </location>
</feature>
<dbReference type="PANTHER" id="PTHR43791:SF62">
    <property type="entry name" value="MAJOR FACILITATOR SUPERFAMILY (MFS) PROFILE DOMAIN-CONTAINING PROTEIN"/>
    <property type="match status" value="1"/>
</dbReference>
<dbReference type="FunFam" id="1.20.1250.20:FF:000057">
    <property type="entry name" value="MFS general substrate transporter"/>
    <property type="match status" value="1"/>
</dbReference>
<dbReference type="GeneID" id="27340560"/>
<dbReference type="AlphaFoldDB" id="A0A0D2A2T3"/>
<evidence type="ECO:0000256" key="3">
    <source>
        <dbReference type="ARBA" id="ARBA00022692"/>
    </source>
</evidence>
<keyword evidence="3 6" id="KW-0812">Transmembrane</keyword>
<feature type="transmembrane region" description="Helical" evidence="6">
    <location>
        <begin position="126"/>
        <end position="147"/>
    </location>
</feature>
<dbReference type="SUPFAM" id="SSF103473">
    <property type="entry name" value="MFS general substrate transporter"/>
    <property type="match status" value="1"/>
</dbReference>
<dbReference type="PROSITE" id="PS50850">
    <property type="entry name" value="MFS"/>
    <property type="match status" value="1"/>
</dbReference>
<feature type="transmembrane region" description="Helical" evidence="6">
    <location>
        <begin position="221"/>
        <end position="243"/>
    </location>
</feature>
<feature type="transmembrane region" description="Helical" evidence="6">
    <location>
        <begin position="414"/>
        <end position="435"/>
    </location>
</feature>
<dbReference type="VEuPathDB" id="FungiDB:PV07_01366"/>
<dbReference type="Proteomes" id="UP000054466">
    <property type="component" value="Unassembled WGS sequence"/>
</dbReference>
<keyword evidence="9" id="KW-1185">Reference proteome</keyword>
<dbReference type="InterPro" id="IPR036259">
    <property type="entry name" value="MFS_trans_sf"/>
</dbReference>
<dbReference type="EMBL" id="KN847040">
    <property type="protein sequence ID" value="KIW34591.1"/>
    <property type="molecule type" value="Genomic_DNA"/>
</dbReference>
<feature type="transmembrane region" description="Helical" evidence="6">
    <location>
        <begin position="153"/>
        <end position="177"/>
    </location>
</feature>
<dbReference type="FunFam" id="1.20.1250.20:FF:000013">
    <property type="entry name" value="MFS general substrate transporter"/>
    <property type="match status" value="1"/>
</dbReference>
<feature type="transmembrane region" description="Helical" evidence="6">
    <location>
        <begin position="323"/>
        <end position="343"/>
    </location>
</feature>
<evidence type="ECO:0000256" key="5">
    <source>
        <dbReference type="ARBA" id="ARBA00023136"/>
    </source>
</evidence>
<feature type="transmembrane region" description="Helical" evidence="6">
    <location>
        <begin position="189"/>
        <end position="209"/>
    </location>
</feature>
<evidence type="ECO:0000256" key="6">
    <source>
        <dbReference type="SAM" id="Phobius"/>
    </source>
</evidence>
<evidence type="ECO:0000256" key="2">
    <source>
        <dbReference type="ARBA" id="ARBA00022448"/>
    </source>
</evidence>
<comment type="subcellular location">
    <subcellularLocation>
        <location evidence="1">Membrane</location>
        <topology evidence="1">Multi-pass membrane protein</topology>
    </subcellularLocation>
</comment>
<dbReference type="Gene3D" id="1.20.1250.20">
    <property type="entry name" value="MFS general substrate transporter like domains"/>
    <property type="match status" value="2"/>
</dbReference>
<evidence type="ECO:0000256" key="1">
    <source>
        <dbReference type="ARBA" id="ARBA00004141"/>
    </source>
</evidence>
<evidence type="ECO:0000256" key="4">
    <source>
        <dbReference type="ARBA" id="ARBA00022989"/>
    </source>
</evidence>
<feature type="transmembrane region" description="Helical" evidence="6">
    <location>
        <begin position="379"/>
        <end position="402"/>
    </location>
</feature>
<dbReference type="InterPro" id="IPR011701">
    <property type="entry name" value="MFS"/>
</dbReference>
<dbReference type="RefSeq" id="XP_016254807.1">
    <property type="nucleotide sequence ID" value="XM_016387879.1"/>
</dbReference>
<sequence length="488" mass="52883">MHSKAVETSLGVEKAHDELIDDEVALEKLSASKTYDYSGAASKTDPAEIALVRKLDCRIMPMIWAMYFLNYLDKNAIASARLNGLEDDIGLTGSQYNTCISILFVGYLLMQLPSNMLMASKKIRPSIYMGCCMALWAVCSACTALVQNYRGLVIARFFLGVAEAPFYPGALFLLSIFYTRKEIATRIAILYSANILSTAFSGLIAAAIFSTIDGAHGIEGWRWLFIIEGVVTFGIALLSMWALPDHPSSTRWLSEGEMAIAQERIARDTVERTESQSALQNLKIAFSDPRLYLLGLMQNLHLSSAGFNNFFPTVVGTLGFDRTVTLVLTCPPFVFAAIFGPLLALSSGRFNERTWHITAGMAIGVSGFAIAAATLNTAARYVACFLFSAGVYSVNSCILGWVSATLGQTAEKKAISLGFVNIVANASYIYTPYLYPSSDGPRYLPAMGANAGFATGTVICAWGLKIWLMAENKKLKASAGDGGLAYAY</sequence>
<dbReference type="GO" id="GO:0016020">
    <property type="term" value="C:membrane"/>
    <property type="evidence" value="ECO:0007669"/>
    <property type="project" value="UniProtKB-SubCell"/>
</dbReference>
<gene>
    <name evidence="8" type="ORF">PV07_01366</name>
</gene>
<dbReference type="OrthoDB" id="2250022at2759"/>
<evidence type="ECO:0000313" key="9">
    <source>
        <dbReference type="Proteomes" id="UP000054466"/>
    </source>
</evidence>
<feature type="transmembrane region" description="Helical" evidence="6">
    <location>
        <begin position="291"/>
        <end position="311"/>
    </location>
</feature>
<accession>A0A0D2A2T3</accession>
<keyword evidence="4 6" id="KW-1133">Transmembrane helix</keyword>
<protein>
    <recommendedName>
        <fullName evidence="7">Major facilitator superfamily (MFS) profile domain-containing protein</fullName>
    </recommendedName>
</protein>
<dbReference type="HOGENOM" id="CLU_001265_0_6_1"/>
<dbReference type="GO" id="GO:0022857">
    <property type="term" value="F:transmembrane transporter activity"/>
    <property type="evidence" value="ECO:0007669"/>
    <property type="project" value="InterPro"/>
</dbReference>
<keyword evidence="2" id="KW-0813">Transport</keyword>
<proteinExistence type="predicted"/>
<evidence type="ECO:0000259" key="7">
    <source>
        <dbReference type="PROSITE" id="PS50850"/>
    </source>
</evidence>
<keyword evidence="5 6" id="KW-0472">Membrane</keyword>
<feature type="domain" description="Major facilitator superfamily (MFS) profile" evidence="7">
    <location>
        <begin position="59"/>
        <end position="474"/>
    </location>
</feature>
<dbReference type="InterPro" id="IPR020846">
    <property type="entry name" value="MFS_dom"/>
</dbReference>